<feature type="chain" id="PRO_5037710306" evidence="1">
    <location>
        <begin position="19"/>
        <end position="46"/>
    </location>
</feature>
<sequence>FPLCFSFCFISITSVGLSDCSWHLSNRYNRWRSHIRLLKFVKREPL</sequence>
<evidence type="ECO:0000313" key="3">
    <source>
        <dbReference type="WBParaSite" id="PgR032X_g081_t01"/>
    </source>
</evidence>
<organism evidence="2 3">
    <name type="scientific">Parascaris univalens</name>
    <name type="common">Nematode worm</name>
    <dbReference type="NCBI Taxonomy" id="6257"/>
    <lineage>
        <taxon>Eukaryota</taxon>
        <taxon>Metazoa</taxon>
        <taxon>Ecdysozoa</taxon>
        <taxon>Nematoda</taxon>
        <taxon>Chromadorea</taxon>
        <taxon>Rhabditida</taxon>
        <taxon>Spirurina</taxon>
        <taxon>Ascaridomorpha</taxon>
        <taxon>Ascaridoidea</taxon>
        <taxon>Ascarididae</taxon>
        <taxon>Parascaris</taxon>
    </lineage>
</organism>
<feature type="signal peptide" evidence="1">
    <location>
        <begin position="1"/>
        <end position="18"/>
    </location>
</feature>
<dbReference type="WBParaSite" id="PgR032X_g081_t01">
    <property type="protein sequence ID" value="PgR032X_g081_t01"/>
    <property type="gene ID" value="PgR032X_g081"/>
</dbReference>
<protein>
    <submittedName>
        <fullName evidence="3">Uncharacterized protein</fullName>
    </submittedName>
</protein>
<evidence type="ECO:0000256" key="1">
    <source>
        <dbReference type="SAM" id="SignalP"/>
    </source>
</evidence>
<keyword evidence="1" id="KW-0732">Signal</keyword>
<name>A0A915BBB0_PARUN</name>
<keyword evidence="2" id="KW-1185">Reference proteome</keyword>
<dbReference type="Proteomes" id="UP000887569">
    <property type="component" value="Unplaced"/>
</dbReference>
<accession>A0A915BBB0</accession>
<dbReference type="AlphaFoldDB" id="A0A915BBB0"/>
<evidence type="ECO:0000313" key="2">
    <source>
        <dbReference type="Proteomes" id="UP000887569"/>
    </source>
</evidence>
<reference evidence="3" key="1">
    <citation type="submission" date="2022-11" db="UniProtKB">
        <authorList>
            <consortium name="WormBaseParasite"/>
        </authorList>
    </citation>
    <scope>IDENTIFICATION</scope>
</reference>
<proteinExistence type="predicted"/>